<evidence type="ECO:0000313" key="3">
    <source>
        <dbReference type="Proteomes" id="UP000685013"/>
    </source>
</evidence>
<accession>A0AAV6NK78</accession>
<dbReference type="Proteomes" id="UP000685013">
    <property type="component" value="Chromosome 5"/>
</dbReference>
<protein>
    <submittedName>
        <fullName evidence="2">B3 domain-containing protein REM16</fullName>
    </submittedName>
</protein>
<name>A0AAV6NK78_9ROSI</name>
<gene>
    <name evidence="2" type="primary">REM16</name>
    <name evidence="2" type="ORF">SDJN03_08182</name>
</gene>
<dbReference type="Pfam" id="PF02362">
    <property type="entry name" value="B3"/>
    <property type="match status" value="1"/>
</dbReference>
<comment type="caution">
    <text evidence="2">The sequence shown here is derived from an EMBL/GenBank/DDBJ whole genome shotgun (WGS) entry which is preliminary data.</text>
</comment>
<dbReference type="SMART" id="SM01019">
    <property type="entry name" value="B3"/>
    <property type="match status" value="1"/>
</dbReference>
<organism evidence="2 3">
    <name type="scientific">Cucurbita argyrosperma subsp. sororia</name>
    <dbReference type="NCBI Taxonomy" id="37648"/>
    <lineage>
        <taxon>Eukaryota</taxon>
        <taxon>Viridiplantae</taxon>
        <taxon>Streptophyta</taxon>
        <taxon>Embryophyta</taxon>
        <taxon>Tracheophyta</taxon>
        <taxon>Spermatophyta</taxon>
        <taxon>Magnoliopsida</taxon>
        <taxon>eudicotyledons</taxon>
        <taxon>Gunneridae</taxon>
        <taxon>Pentapetalae</taxon>
        <taxon>rosids</taxon>
        <taxon>fabids</taxon>
        <taxon>Cucurbitales</taxon>
        <taxon>Cucurbitaceae</taxon>
        <taxon>Cucurbiteae</taxon>
        <taxon>Cucurbita</taxon>
    </lineage>
</organism>
<evidence type="ECO:0000313" key="2">
    <source>
        <dbReference type="EMBL" id="KAG6598404.1"/>
    </source>
</evidence>
<reference evidence="2 3" key="1">
    <citation type="journal article" date="2021" name="Hortic Res">
        <title>The domestication of Cucurbita argyrosperma as revealed by the genome of its wild relative.</title>
        <authorList>
            <person name="Barrera-Redondo J."/>
            <person name="Sanchez-de la Vega G."/>
            <person name="Aguirre-Liguori J.A."/>
            <person name="Castellanos-Morales G."/>
            <person name="Gutierrez-Guerrero Y.T."/>
            <person name="Aguirre-Dugua X."/>
            <person name="Aguirre-Planter E."/>
            <person name="Tenaillon M.I."/>
            <person name="Lira-Saade R."/>
            <person name="Eguiarte L.E."/>
        </authorList>
    </citation>
    <scope>NUCLEOTIDE SEQUENCE [LARGE SCALE GENOMIC DNA]</scope>
    <source>
        <strain evidence="2">JBR-2021</strain>
    </source>
</reference>
<dbReference type="PANTHER" id="PTHR31391:SF157">
    <property type="entry name" value="B3 DOMAIN-CONTAINING PROTEIN REM16"/>
    <property type="match status" value="1"/>
</dbReference>
<dbReference type="EMBL" id="JAGKQH010000005">
    <property type="protein sequence ID" value="KAG6598404.1"/>
    <property type="molecule type" value="Genomic_DNA"/>
</dbReference>
<dbReference type="AlphaFoldDB" id="A0AAV6NK78"/>
<keyword evidence="3" id="KW-1185">Reference proteome</keyword>
<evidence type="ECO:0000259" key="1">
    <source>
        <dbReference type="PROSITE" id="PS50863"/>
    </source>
</evidence>
<dbReference type="PANTHER" id="PTHR31391">
    <property type="entry name" value="B3 DOMAIN-CONTAINING PROTEIN OS11G0197600-RELATED"/>
    <property type="match status" value="1"/>
</dbReference>
<proteinExistence type="predicted"/>
<dbReference type="GO" id="GO:0003677">
    <property type="term" value="F:DNA binding"/>
    <property type="evidence" value="ECO:0007669"/>
    <property type="project" value="InterPro"/>
</dbReference>
<dbReference type="PROSITE" id="PS50863">
    <property type="entry name" value="B3"/>
    <property type="match status" value="1"/>
</dbReference>
<feature type="domain" description="TF-B3" evidence="1">
    <location>
        <begin position="99"/>
        <end position="192"/>
    </location>
</feature>
<dbReference type="InterPro" id="IPR003340">
    <property type="entry name" value="B3_DNA-bd"/>
</dbReference>
<dbReference type="CDD" id="cd10017">
    <property type="entry name" value="B3_DNA"/>
    <property type="match status" value="1"/>
</dbReference>
<feature type="non-terminal residue" evidence="2">
    <location>
        <position position="1"/>
    </location>
</feature>
<dbReference type="InterPro" id="IPR044837">
    <property type="entry name" value="REM16-like"/>
</dbReference>
<sequence length="423" mass="47547">MNGNGSDRVQSSELSQLLSVWKETEDGEMGMGGGQELGRFVSLLEFWLHSVCLSSRQLHLPSYLKISSVASRLWQSAAGPNLFYCHFFFLVPSPEKWMSSSSNFGNSYIPFELQVIPNKFSSHLKNKLPPTVSLKGPSGATWDVTLSTNDDELHFKGGWLEFVKAHSLELNDLLVFRYNGASQFDVLIFDWNSFCEKETSYFVKMWEHIKTNSGYQAKRKFIEPSLDGFDANTNNGAECASSENIIIDDSTERMIQDVVSKDTNFSVQPEAFYAEPIRMQTRRRQQTPNDAVLMTEFDVDTTPVKKTGSYTERYVSNRKAITEDEKNNALMLAEAAASDASFKVVMRPSRVQEILSGKTIFLLQRYLVATSKPIASVFEPVTNPSGGPPVVLEVKIFRVVEHVVPLTRMPSNTNQMLIKAPEA</sequence>